<dbReference type="SUPFAM" id="SSF57095">
    <property type="entry name" value="Scorpion toxin-like"/>
    <property type="match status" value="1"/>
</dbReference>
<dbReference type="InterPro" id="IPR036574">
    <property type="entry name" value="Scorpion_toxin-like_sf"/>
</dbReference>
<evidence type="ECO:0000256" key="1">
    <source>
        <dbReference type="SAM" id="SignalP"/>
    </source>
</evidence>
<keyword evidence="1" id="KW-0732">Signal</keyword>
<dbReference type="AlphaFoldDB" id="A0A2S3GKW7"/>
<sequence>MELVMKMRSARRKTTTLILLLTVILIASREEANMMVAAETGDPCVENKDASPETKCFVSCFKPGKCNECCKNLGFVRGKCSNLACYCCTTPEEKPTIT</sequence>
<protein>
    <recommendedName>
        <fullName evidence="3">Knottin scorpion toxin-like domain-containing protein</fullName>
    </recommendedName>
</protein>
<dbReference type="Gene3D" id="3.30.30.10">
    <property type="entry name" value="Knottin, scorpion toxin-like"/>
    <property type="match status" value="1"/>
</dbReference>
<feature type="signal peptide" evidence="1">
    <location>
        <begin position="1"/>
        <end position="32"/>
    </location>
</feature>
<proteinExistence type="predicted"/>
<name>A0A2S3GKW7_9POAL</name>
<gene>
    <name evidence="2" type="ORF">PAHAL_1G014700</name>
</gene>
<dbReference type="Proteomes" id="UP000243499">
    <property type="component" value="Chromosome 1"/>
</dbReference>
<feature type="chain" id="PRO_5015720344" description="Knottin scorpion toxin-like domain-containing protein" evidence="1">
    <location>
        <begin position="33"/>
        <end position="98"/>
    </location>
</feature>
<accession>A0A2S3GKW7</accession>
<dbReference type="Gramene" id="PAN03676">
    <property type="protein sequence ID" value="PAN03676"/>
    <property type="gene ID" value="PAHAL_1G014700"/>
</dbReference>
<reference evidence="2" key="1">
    <citation type="submission" date="2018-04" db="EMBL/GenBank/DDBJ databases">
        <title>WGS assembly of Panicum hallii.</title>
        <authorList>
            <person name="Lovell J."/>
            <person name="Jenkins J."/>
            <person name="Lowry D."/>
            <person name="Mamidi S."/>
            <person name="Sreedasyam A."/>
            <person name="Weng X."/>
            <person name="Barry K."/>
            <person name="Bonette J."/>
            <person name="Campitelli B."/>
            <person name="Daum C."/>
            <person name="Gordon S."/>
            <person name="Gould B."/>
            <person name="Lipzen A."/>
            <person name="Macqueen A."/>
            <person name="Palacio-Mejia J."/>
            <person name="Plott C."/>
            <person name="Shakirov E."/>
            <person name="Shu S."/>
            <person name="Yoshinaga Y."/>
            <person name="Zane M."/>
            <person name="Rokhsar D."/>
            <person name="Grimwood J."/>
            <person name="Schmutz J."/>
            <person name="Juenger T."/>
        </authorList>
    </citation>
    <scope>NUCLEOTIDE SEQUENCE [LARGE SCALE GENOMIC DNA]</scope>
    <source>
        <strain evidence="2">FIL2</strain>
    </source>
</reference>
<dbReference type="EMBL" id="CM008046">
    <property type="protein sequence ID" value="PAN03676.1"/>
    <property type="molecule type" value="Genomic_DNA"/>
</dbReference>
<evidence type="ECO:0008006" key="3">
    <source>
        <dbReference type="Google" id="ProtNLM"/>
    </source>
</evidence>
<evidence type="ECO:0000313" key="2">
    <source>
        <dbReference type="EMBL" id="PAN03676.1"/>
    </source>
</evidence>
<organism evidence="2">
    <name type="scientific">Panicum hallii</name>
    <dbReference type="NCBI Taxonomy" id="206008"/>
    <lineage>
        <taxon>Eukaryota</taxon>
        <taxon>Viridiplantae</taxon>
        <taxon>Streptophyta</taxon>
        <taxon>Embryophyta</taxon>
        <taxon>Tracheophyta</taxon>
        <taxon>Spermatophyta</taxon>
        <taxon>Magnoliopsida</taxon>
        <taxon>Liliopsida</taxon>
        <taxon>Poales</taxon>
        <taxon>Poaceae</taxon>
        <taxon>PACMAD clade</taxon>
        <taxon>Panicoideae</taxon>
        <taxon>Panicodae</taxon>
        <taxon>Paniceae</taxon>
        <taxon>Panicinae</taxon>
        <taxon>Panicum</taxon>
        <taxon>Panicum sect. Panicum</taxon>
    </lineage>
</organism>